<gene>
    <name evidence="2" type="ORF">K457DRAFT_146600</name>
</gene>
<dbReference type="Gene3D" id="3.10.20.90">
    <property type="entry name" value="Phosphatidylinositol 3-kinase Catalytic Subunit, Chain A, domain 1"/>
    <property type="match status" value="2"/>
</dbReference>
<dbReference type="PROSITE" id="PS50053">
    <property type="entry name" value="UBIQUITIN_2"/>
    <property type="match status" value="2"/>
</dbReference>
<dbReference type="Proteomes" id="UP000078512">
    <property type="component" value="Unassembled WGS sequence"/>
</dbReference>
<protein>
    <submittedName>
        <fullName evidence="2">Ubiquitin-like protein</fullName>
    </submittedName>
</protein>
<organism evidence="2 3">
    <name type="scientific">Linnemannia elongata AG-77</name>
    <dbReference type="NCBI Taxonomy" id="1314771"/>
    <lineage>
        <taxon>Eukaryota</taxon>
        <taxon>Fungi</taxon>
        <taxon>Fungi incertae sedis</taxon>
        <taxon>Mucoromycota</taxon>
        <taxon>Mortierellomycotina</taxon>
        <taxon>Mortierellomycetes</taxon>
        <taxon>Mortierellales</taxon>
        <taxon>Mortierellaceae</taxon>
        <taxon>Linnemannia</taxon>
    </lineage>
</organism>
<evidence type="ECO:0000313" key="3">
    <source>
        <dbReference type="Proteomes" id="UP000078512"/>
    </source>
</evidence>
<evidence type="ECO:0000313" key="2">
    <source>
        <dbReference type="EMBL" id="OAQ25625.1"/>
    </source>
</evidence>
<dbReference type="FunFam" id="3.10.20.90:FF:000160">
    <property type="entry name" value="Polyubiquitin-C"/>
    <property type="match status" value="1"/>
</dbReference>
<dbReference type="STRING" id="1314771.A0A197JKE5"/>
<evidence type="ECO:0000259" key="1">
    <source>
        <dbReference type="PROSITE" id="PS50053"/>
    </source>
</evidence>
<dbReference type="InterPro" id="IPR029071">
    <property type="entry name" value="Ubiquitin-like_domsf"/>
</dbReference>
<dbReference type="PRINTS" id="PR00348">
    <property type="entry name" value="UBIQUITIN"/>
</dbReference>
<reference evidence="2 3" key="1">
    <citation type="submission" date="2016-05" db="EMBL/GenBank/DDBJ databases">
        <title>Genome sequencing reveals origins of a unique bacterial endosymbiosis in the earliest lineages of terrestrial Fungi.</title>
        <authorList>
            <consortium name="DOE Joint Genome Institute"/>
            <person name="Uehling J."/>
            <person name="Gryganskyi A."/>
            <person name="Hameed K."/>
            <person name="Tschaplinski T."/>
            <person name="Misztal P."/>
            <person name="Wu S."/>
            <person name="Desiro A."/>
            <person name="Vande Pol N."/>
            <person name="Du Z.-Y."/>
            <person name="Zienkiewicz A."/>
            <person name="Zienkiewicz K."/>
            <person name="Morin E."/>
            <person name="Tisserant E."/>
            <person name="Splivallo R."/>
            <person name="Hainaut M."/>
            <person name="Henrissat B."/>
            <person name="Ohm R."/>
            <person name="Kuo A."/>
            <person name="Yan J."/>
            <person name="Lipzen A."/>
            <person name="Nolan M."/>
            <person name="Labutti K."/>
            <person name="Barry K."/>
            <person name="Goldstein A."/>
            <person name="Labbe J."/>
            <person name="Schadt C."/>
            <person name="Tuskan G."/>
            <person name="Grigoriev I."/>
            <person name="Martin F."/>
            <person name="Vilgalys R."/>
            <person name="Bonito G."/>
        </authorList>
    </citation>
    <scope>NUCLEOTIDE SEQUENCE [LARGE SCALE GENOMIC DNA]</scope>
    <source>
        <strain evidence="2 3">AG-77</strain>
    </source>
</reference>
<name>A0A197JKE5_9FUNG</name>
<dbReference type="Pfam" id="PF00240">
    <property type="entry name" value="ubiquitin"/>
    <property type="match status" value="1"/>
</dbReference>
<dbReference type="InterPro" id="IPR050158">
    <property type="entry name" value="Ubiquitin_ubiquitin-like"/>
</dbReference>
<dbReference type="InterPro" id="IPR000626">
    <property type="entry name" value="Ubiquitin-like_dom"/>
</dbReference>
<dbReference type="InterPro" id="IPR019956">
    <property type="entry name" value="Ubiquitin_dom"/>
</dbReference>
<dbReference type="SUPFAM" id="SSF54236">
    <property type="entry name" value="Ubiquitin-like"/>
    <property type="match status" value="2"/>
</dbReference>
<sequence length="148" mass="16830">MQIFVKCLDGRTIALDVSRADTIESVKKNVEARMRIPPEQQQLIFSGRQLQVGRSLADYHIHKECTLHLVLRLLGGTQIFVNLNLEAGLSDTINDVKQKVFDGWGFLPGHQNLDFAHNSFREGTLADYKVQRDLALYLVVRTRSSHDL</sequence>
<dbReference type="OrthoDB" id="428577at2759"/>
<dbReference type="EMBL" id="KV442076">
    <property type="protein sequence ID" value="OAQ25625.1"/>
    <property type="molecule type" value="Genomic_DNA"/>
</dbReference>
<dbReference type="PANTHER" id="PTHR10666">
    <property type="entry name" value="UBIQUITIN"/>
    <property type="match status" value="1"/>
</dbReference>
<feature type="domain" description="Ubiquitin-like" evidence="1">
    <location>
        <begin position="1"/>
        <end position="76"/>
    </location>
</feature>
<accession>A0A197JKE5</accession>
<dbReference type="SMART" id="SM00213">
    <property type="entry name" value="UBQ"/>
    <property type="match status" value="2"/>
</dbReference>
<keyword evidence="3" id="KW-1185">Reference proteome</keyword>
<dbReference type="AlphaFoldDB" id="A0A197JKE5"/>
<proteinExistence type="predicted"/>
<feature type="domain" description="Ubiquitin-like" evidence="1">
    <location>
        <begin position="67"/>
        <end position="145"/>
    </location>
</feature>